<evidence type="ECO:0000313" key="4">
    <source>
        <dbReference type="EMBL" id="QJR34794.1"/>
    </source>
</evidence>
<feature type="transmembrane region" description="Helical" evidence="2">
    <location>
        <begin position="36"/>
        <end position="57"/>
    </location>
</feature>
<keyword evidence="5" id="KW-1185">Reference proteome</keyword>
<keyword evidence="2" id="KW-0812">Transmembrane</keyword>
<dbReference type="EMBL" id="CP053085">
    <property type="protein sequence ID" value="QJR34794.1"/>
    <property type="molecule type" value="Genomic_DNA"/>
</dbReference>
<dbReference type="AlphaFoldDB" id="A0A6M4II74"/>
<proteinExistence type="predicted"/>
<accession>A0A6M4II74</accession>
<keyword evidence="2" id="KW-1133">Transmembrane helix</keyword>
<dbReference type="RefSeq" id="WP_171224222.1">
    <property type="nucleotide sequence ID" value="NZ_CP053085.1"/>
</dbReference>
<dbReference type="KEGG" id="ggr:HKW67_04315"/>
<dbReference type="PANTHER" id="PTHR43283">
    <property type="entry name" value="BETA-LACTAMASE-RELATED"/>
    <property type="match status" value="1"/>
</dbReference>
<evidence type="ECO:0000256" key="2">
    <source>
        <dbReference type="SAM" id="Phobius"/>
    </source>
</evidence>
<dbReference type="Pfam" id="PF00144">
    <property type="entry name" value="Beta-lactamase"/>
    <property type="match status" value="1"/>
</dbReference>
<keyword evidence="1" id="KW-0378">Hydrolase</keyword>
<dbReference type="GO" id="GO:0016787">
    <property type="term" value="F:hydrolase activity"/>
    <property type="evidence" value="ECO:0007669"/>
    <property type="project" value="UniProtKB-KW"/>
</dbReference>
<keyword evidence="2" id="KW-0472">Membrane</keyword>
<dbReference type="SUPFAM" id="SSF56601">
    <property type="entry name" value="beta-lactamase/transpeptidase-like"/>
    <property type="match status" value="1"/>
</dbReference>
<organism evidence="4 5">
    <name type="scientific">Gemmatimonas groenlandica</name>
    <dbReference type="NCBI Taxonomy" id="2732249"/>
    <lineage>
        <taxon>Bacteria</taxon>
        <taxon>Pseudomonadati</taxon>
        <taxon>Gemmatimonadota</taxon>
        <taxon>Gemmatimonadia</taxon>
        <taxon>Gemmatimonadales</taxon>
        <taxon>Gemmatimonadaceae</taxon>
        <taxon>Gemmatimonas</taxon>
    </lineage>
</organism>
<evidence type="ECO:0000256" key="1">
    <source>
        <dbReference type="ARBA" id="ARBA00022801"/>
    </source>
</evidence>
<dbReference type="Gene3D" id="3.40.710.10">
    <property type="entry name" value="DD-peptidase/beta-lactamase superfamily"/>
    <property type="match status" value="1"/>
</dbReference>
<reference evidence="4 5" key="1">
    <citation type="submission" date="2020-05" db="EMBL/GenBank/DDBJ databases">
        <title>Complete genome sequence of Gemmatimonas greenlandica TET16.</title>
        <authorList>
            <person name="Zeng Y."/>
        </authorList>
    </citation>
    <scope>NUCLEOTIDE SEQUENCE [LARGE SCALE GENOMIC DNA]</scope>
    <source>
        <strain evidence="4 5">TET16</strain>
    </source>
</reference>
<gene>
    <name evidence="4" type="ORF">HKW67_04315</name>
</gene>
<dbReference type="PROSITE" id="PS51318">
    <property type="entry name" value="TAT"/>
    <property type="match status" value="1"/>
</dbReference>
<dbReference type="Proteomes" id="UP000500938">
    <property type="component" value="Chromosome"/>
</dbReference>
<dbReference type="InterPro" id="IPR050789">
    <property type="entry name" value="Diverse_Enzym_Activities"/>
</dbReference>
<dbReference type="InterPro" id="IPR006311">
    <property type="entry name" value="TAT_signal"/>
</dbReference>
<evidence type="ECO:0000259" key="3">
    <source>
        <dbReference type="Pfam" id="PF00144"/>
    </source>
</evidence>
<feature type="domain" description="Beta-lactamase-related" evidence="3">
    <location>
        <begin position="80"/>
        <end position="404"/>
    </location>
</feature>
<evidence type="ECO:0000313" key="5">
    <source>
        <dbReference type="Proteomes" id="UP000500938"/>
    </source>
</evidence>
<dbReference type="InterPro" id="IPR001466">
    <property type="entry name" value="Beta-lactam-related"/>
</dbReference>
<dbReference type="PANTHER" id="PTHR43283:SF11">
    <property type="entry name" value="BETA-LACTAMASE-RELATED DOMAIN-CONTAINING PROTEIN"/>
    <property type="match status" value="1"/>
</dbReference>
<dbReference type="InterPro" id="IPR012338">
    <property type="entry name" value="Beta-lactam/transpept-like"/>
</dbReference>
<sequence length="427" mass="45578">MTRPDPYRPALLSGPSGCGADCTNAPNHVFLKRRAIFLFTLAATASVLIGCATPAAAARDLPPVPGIARDQALRLGDSVRAVLTRAIADSAFPGAYAAVGTADGVIVEYGVGRLDVADGTRPSATTIWDLASLTKVIGTTSAMIQLVGSGRVVLDSPVVRYLPAWKAPGAERITVRHLLSHSSGMPAWRALYKEAATPEEAERQLFATSPDTLPGIRYVYSDLGFILLGKLVERVSGERLAQYDSAHVFSPLGMTDTRYLPPAALLPRIAPTEQDPWRQRKVRGEVHDENAVRLGGVSGHAGLFSTGQDLARFARMYLRHGTLDGVRVFDSAAVATFTRLQDSTISRRALGWETPTGVNSAGTRLSPMAFGHTGFTGTSLWMDPVQGVFVLLLTNRVNPTRENRKIGGVRTALADAVVGALRGESGR</sequence>
<name>A0A6M4II74_9BACT</name>
<protein>
    <submittedName>
        <fullName evidence="4">Beta-lactamase family protein</fullName>
    </submittedName>
</protein>